<accession>A0A5A5U6I6</accession>
<name>A0A5A5U6I6_LEUCI</name>
<sequence length="86" mass="9699">MAKKSIKTLINEANQRLDQLDQQAKTIQDEKKKIRQDLKILNDQLVTELGRQLLTKLNLEEDNPEAIDAAFAKLDNLHDSDQGGAS</sequence>
<dbReference type="EMBL" id="BJJW01000021">
    <property type="protein sequence ID" value="GDZ84684.1"/>
    <property type="molecule type" value="Genomic_DNA"/>
</dbReference>
<evidence type="ECO:0000313" key="2">
    <source>
        <dbReference type="EMBL" id="GDZ84684.1"/>
    </source>
</evidence>
<keyword evidence="1" id="KW-0175">Coiled coil</keyword>
<dbReference type="RefSeq" id="WP_133286178.1">
    <property type="nucleotide sequence ID" value="NZ_BJJW01000021.1"/>
</dbReference>
<comment type="caution">
    <text evidence="2">The sequence shown here is derived from an EMBL/GenBank/DDBJ whole genome shotgun (WGS) entry which is preliminary data.</text>
</comment>
<organism evidence="2 3">
    <name type="scientific">Leuconostoc citreum</name>
    <dbReference type="NCBI Taxonomy" id="33964"/>
    <lineage>
        <taxon>Bacteria</taxon>
        <taxon>Bacillati</taxon>
        <taxon>Bacillota</taxon>
        <taxon>Bacilli</taxon>
        <taxon>Lactobacillales</taxon>
        <taxon>Lactobacillaceae</taxon>
        <taxon>Leuconostoc</taxon>
    </lineage>
</organism>
<evidence type="ECO:0000313" key="3">
    <source>
        <dbReference type="Proteomes" id="UP000323274"/>
    </source>
</evidence>
<feature type="coiled-coil region" evidence="1">
    <location>
        <begin position="3"/>
        <end position="44"/>
    </location>
</feature>
<reference evidence="2 3" key="1">
    <citation type="submission" date="2019-04" db="EMBL/GenBank/DDBJ databases">
        <title>A pseudo-fructophilic Leuconostoc citreum strain F192-5 isolated from peel of satsuma mandarin: the first report for isolation and characterization of strain-dependent fructophilic-like characteristics.</title>
        <authorList>
            <person name="Maeno S."/>
            <person name="Tanizawa Y."/>
            <person name="Kajikawa A."/>
            <person name="Kanesaki Y."/>
            <person name="Kubota E."/>
            <person name="Arita M."/>
            <person name="Leon D."/>
            <person name="Endo A."/>
        </authorList>
    </citation>
    <scope>NUCLEOTIDE SEQUENCE [LARGE SCALE GENOMIC DNA]</scope>
    <source>
        <strain evidence="2 3">F192-5</strain>
    </source>
</reference>
<protein>
    <submittedName>
        <fullName evidence="2">Uncharacterized protein</fullName>
    </submittedName>
</protein>
<evidence type="ECO:0000256" key="1">
    <source>
        <dbReference type="SAM" id="Coils"/>
    </source>
</evidence>
<proteinExistence type="predicted"/>
<dbReference type="AlphaFoldDB" id="A0A5A5U6I6"/>
<gene>
    <name evidence="2" type="ORF">LCIT_19260</name>
</gene>
<dbReference type="Proteomes" id="UP000323274">
    <property type="component" value="Unassembled WGS sequence"/>
</dbReference>